<sequence>MTTAYAFFDVDGTLLRIKSMFSFHDFWYRRWKGLYDETTIEEYRDVTAILRALAESDAPRELINRRYYEFFAGRQVDEVTRCAQAWGRCALSDPNLFISEVVDELNALRSRGVEPVFVSGSFREILEPVAERLGVEQMLAIRLVQSGGRYTGRFDAPQTIGQGKALAIHQFLAERQVKPADCWAFGDDGSDLPMLAAVGHPVAVIGDPALHELARDRGWRCMHLNAADDHSLIRSSLTALVGATM</sequence>
<dbReference type="InterPro" id="IPR050582">
    <property type="entry name" value="HAD-like_SerB"/>
</dbReference>
<gene>
    <name evidence="4" type="ORF">AACH06_27965</name>
</gene>
<dbReference type="InterPro" id="IPR006385">
    <property type="entry name" value="HAD_hydro_SerB1"/>
</dbReference>
<accession>A0ABU9BXP7</accession>
<keyword evidence="3" id="KW-0460">Magnesium</keyword>
<dbReference type="RefSeq" id="WP_341429098.1">
    <property type="nucleotide sequence ID" value="NZ_JBBUTG010000032.1"/>
</dbReference>
<dbReference type="Gene3D" id="1.20.1440.100">
    <property type="entry name" value="SG protein - dephosphorylation function"/>
    <property type="match status" value="1"/>
</dbReference>
<evidence type="ECO:0000313" key="5">
    <source>
        <dbReference type="Proteomes" id="UP001371218"/>
    </source>
</evidence>
<evidence type="ECO:0000256" key="1">
    <source>
        <dbReference type="ARBA" id="ARBA00022723"/>
    </source>
</evidence>
<dbReference type="Gene3D" id="3.40.50.1000">
    <property type="entry name" value="HAD superfamily/HAD-like"/>
    <property type="match status" value="1"/>
</dbReference>
<dbReference type="NCBIfam" id="TIGR01490">
    <property type="entry name" value="HAD-SF-IB-hyp1"/>
    <property type="match status" value="1"/>
</dbReference>
<dbReference type="Pfam" id="PF12710">
    <property type="entry name" value="HAD"/>
    <property type="match status" value="1"/>
</dbReference>
<name>A0ABU9BXP7_9BURK</name>
<dbReference type="InterPro" id="IPR023214">
    <property type="entry name" value="HAD_sf"/>
</dbReference>
<evidence type="ECO:0000256" key="2">
    <source>
        <dbReference type="ARBA" id="ARBA00022801"/>
    </source>
</evidence>
<protein>
    <submittedName>
        <fullName evidence="4">HAD family phosphatase</fullName>
    </submittedName>
</protein>
<keyword evidence="1" id="KW-0479">Metal-binding</keyword>
<comment type="caution">
    <text evidence="4">The sequence shown here is derived from an EMBL/GenBank/DDBJ whole genome shotgun (WGS) entry which is preliminary data.</text>
</comment>
<dbReference type="NCBIfam" id="TIGR01488">
    <property type="entry name" value="HAD-SF-IB"/>
    <property type="match status" value="1"/>
</dbReference>
<dbReference type="PANTHER" id="PTHR43344">
    <property type="entry name" value="PHOSPHOSERINE PHOSPHATASE"/>
    <property type="match status" value="1"/>
</dbReference>
<dbReference type="PANTHER" id="PTHR43344:SF13">
    <property type="entry name" value="PHOSPHATASE RV3661-RELATED"/>
    <property type="match status" value="1"/>
</dbReference>
<reference evidence="4 5" key="1">
    <citation type="submission" date="2024-04" db="EMBL/GenBank/DDBJ databases">
        <title>Novel species of the genus Ideonella isolated from streams.</title>
        <authorList>
            <person name="Lu H."/>
        </authorList>
    </citation>
    <scope>NUCLEOTIDE SEQUENCE [LARGE SCALE GENOMIC DNA]</scope>
    <source>
        <strain evidence="4 5">DXS29W</strain>
    </source>
</reference>
<proteinExistence type="predicted"/>
<evidence type="ECO:0000313" key="4">
    <source>
        <dbReference type="EMBL" id="MEK8034671.1"/>
    </source>
</evidence>
<dbReference type="SUPFAM" id="SSF56784">
    <property type="entry name" value="HAD-like"/>
    <property type="match status" value="1"/>
</dbReference>
<keyword evidence="2" id="KW-0378">Hydrolase</keyword>
<dbReference type="InterPro" id="IPR036412">
    <property type="entry name" value="HAD-like_sf"/>
</dbReference>
<keyword evidence="5" id="KW-1185">Reference proteome</keyword>
<dbReference type="EMBL" id="JBBUTG010000032">
    <property type="protein sequence ID" value="MEK8034671.1"/>
    <property type="molecule type" value="Genomic_DNA"/>
</dbReference>
<organism evidence="4 5">
    <name type="scientific">Ideonella lacteola</name>
    <dbReference type="NCBI Taxonomy" id="2984193"/>
    <lineage>
        <taxon>Bacteria</taxon>
        <taxon>Pseudomonadati</taxon>
        <taxon>Pseudomonadota</taxon>
        <taxon>Betaproteobacteria</taxon>
        <taxon>Burkholderiales</taxon>
        <taxon>Sphaerotilaceae</taxon>
        <taxon>Ideonella</taxon>
    </lineage>
</organism>
<evidence type="ECO:0000256" key="3">
    <source>
        <dbReference type="ARBA" id="ARBA00022842"/>
    </source>
</evidence>
<dbReference type="Proteomes" id="UP001371218">
    <property type="component" value="Unassembled WGS sequence"/>
</dbReference>